<dbReference type="Gene3D" id="3.40.190.150">
    <property type="entry name" value="Bordetella uptake gene, domain 1"/>
    <property type="match status" value="1"/>
</dbReference>
<sequence length="324" mass="33849">MRGTITRRATAALLAAPWCAQAQAQTAWPTRPVRVIVPWAPGGAVDIIARLMAGHLGEALGQPFPVENRTGGGGIIGFGEAARAASDGSALLVLDNSYAMLPHTTERLPWDVANAFVPIVLIASAPFMLVVNAASRFQDLRQFLAAAREAPEALSFGTGGNGSSPHFVAEAFQQAADVRLLHVPFRGGAEALTAVVAGQVDFSMATIPAARGQLAAGRLRALAIAAAARSPLMPDVPTFAELGLPSVLGGIWAGFAMPSGTPAPIVERVETTTQAALQDPELRRRLTEQGLEPGGLGQQAFGALLRSDTERWGRVAEKAGFARR</sequence>
<keyword evidence="2" id="KW-0812">Transmembrane</keyword>
<dbReference type="AlphaFoldDB" id="A0A9X1YBI2"/>
<dbReference type="InterPro" id="IPR005064">
    <property type="entry name" value="BUG"/>
</dbReference>
<keyword evidence="3" id="KW-0732">Signal</keyword>
<dbReference type="PANTHER" id="PTHR42928">
    <property type="entry name" value="TRICARBOXYLATE-BINDING PROTEIN"/>
    <property type="match status" value="1"/>
</dbReference>
<feature type="chain" id="PRO_5040733810" evidence="3">
    <location>
        <begin position="25"/>
        <end position="324"/>
    </location>
</feature>
<evidence type="ECO:0000256" key="1">
    <source>
        <dbReference type="ARBA" id="ARBA00006987"/>
    </source>
</evidence>
<evidence type="ECO:0000256" key="3">
    <source>
        <dbReference type="SAM" id="SignalP"/>
    </source>
</evidence>
<organism evidence="4 5">
    <name type="scientific">Roseomonas acroporae</name>
    <dbReference type="NCBI Taxonomy" id="2937791"/>
    <lineage>
        <taxon>Bacteria</taxon>
        <taxon>Pseudomonadati</taxon>
        <taxon>Pseudomonadota</taxon>
        <taxon>Alphaproteobacteria</taxon>
        <taxon>Acetobacterales</taxon>
        <taxon>Roseomonadaceae</taxon>
        <taxon>Roseomonas</taxon>
    </lineage>
</organism>
<gene>
    <name evidence="4" type="ORF">M0638_23750</name>
</gene>
<reference evidence="4" key="1">
    <citation type="submission" date="2022-04" db="EMBL/GenBank/DDBJ databases">
        <title>Roseomonas acroporae sp. nov., isolated from coral Acropora digitifera.</title>
        <authorList>
            <person name="Sun H."/>
        </authorList>
    </citation>
    <scope>NUCLEOTIDE SEQUENCE</scope>
    <source>
        <strain evidence="4">NAR14</strain>
    </source>
</reference>
<dbReference type="Pfam" id="PF03401">
    <property type="entry name" value="TctC"/>
    <property type="match status" value="1"/>
</dbReference>
<keyword evidence="5" id="KW-1185">Reference proteome</keyword>
<protein>
    <submittedName>
        <fullName evidence="4">Tripartite tricarboxylate transporter substrate-binding protein</fullName>
    </submittedName>
</protein>
<dbReference type="PIRSF" id="PIRSF017082">
    <property type="entry name" value="YflP"/>
    <property type="match status" value="1"/>
</dbReference>
<dbReference type="PANTHER" id="PTHR42928:SF5">
    <property type="entry name" value="BLR1237 PROTEIN"/>
    <property type="match status" value="1"/>
</dbReference>
<dbReference type="RefSeq" id="WP_248669439.1">
    <property type="nucleotide sequence ID" value="NZ_JALPRX010000120.1"/>
</dbReference>
<name>A0A9X1YBI2_9PROT</name>
<keyword evidence="2" id="KW-0472">Membrane</keyword>
<comment type="similarity">
    <text evidence="1">Belongs to the UPF0065 (bug) family.</text>
</comment>
<evidence type="ECO:0000256" key="2">
    <source>
        <dbReference type="SAM" id="Phobius"/>
    </source>
</evidence>
<dbReference type="Gene3D" id="3.40.190.10">
    <property type="entry name" value="Periplasmic binding protein-like II"/>
    <property type="match status" value="1"/>
</dbReference>
<proteinExistence type="inferred from homology"/>
<feature type="signal peptide" evidence="3">
    <location>
        <begin position="1"/>
        <end position="24"/>
    </location>
</feature>
<evidence type="ECO:0000313" key="5">
    <source>
        <dbReference type="Proteomes" id="UP001139516"/>
    </source>
</evidence>
<dbReference type="InterPro" id="IPR042100">
    <property type="entry name" value="Bug_dom1"/>
</dbReference>
<accession>A0A9X1YBI2</accession>
<dbReference type="Proteomes" id="UP001139516">
    <property type="component" value="Unassembled WGS sequence"/>
</dbReference>
<dbReference type="SUPFAM" id="SSF53850">
    <property type="entry name" value="Periplasmic binding protein-like II"/>
    <property type="match status" value="1"/>
</dbReference>
<comment type="caution">
    <text evidence="4">The sequence shown here is derived from an EMBL/GenBank/DDBJ whole genome shotgun (WGS) entry which is preliminary data.</text>
</comment>
<evidence type="ECO:0000313" key="4">
    <source>
        <dbReference type="EMBL" id="MCK8787389.1"/>
    </source>
</evidence>
<dbReference type="EMBL" id="JALPRX010000120">
    <property type="protein sequence ID" value="MCK8787389.1"/>
    <property type="molecule type" value="Genomic_DNA"/>
</dbReference>
<keyword evidence="2" id="KW-1133">Transmembrane helix</keyword>
<feature type="transmembrane region" description="Helical" evidence="2">
    <location>
        <begin position="115"/>
        <end position="134"/>
    </location>
</feature>